<dbReference type="Proteomes" id="UP000184232">
    <property type="component" value="Unassembled WGS sequence"/>
</dbReference>
<dbReference type="EMBL" id="FQZH01000002">
    <property type="protein sequence ID" value="SHJ28785.1"/>
    <property type="molecule type" value="Genomic_DNA"/>
</dbReference>
<sequence length="299" mass="35415">MNFERTIRINKVLRELNISLDRAITILKTGNFEIECSPNAKINEPEYEYLKYRLSNPLPDVKENITINDQIKLTKNRDKLGSATSVFKYFGVQDYNIEGFKKSYLYYSNYSNFNDPFDCNIELITFDKARKRTRHKRKEELLKENFKNLGVCCFSRNVNSILMWAHYASNHKGFCLEFHSNRSLDGINPLDVIYVNNFIKAAYYKNPKDALFHLIYTKAKDWEYEKELRSIQINLLNNETRKIAYEKEELKSIYLGVNIDSNMKQQLLEIVDNVFNKKIAVYQGVLSKLNFEINWERIL</sequence>
<evidence type="ECO:0000313" key="1">
    <source>
        <dbReference type="EMBL" id="SHJ28785.1"/>
    </source>
</evidence>
<name>A0A1M6I322_9FLAO</name>
<reference evidence="1 2" key="1">
    <citation type="submission" date="2016-11" db="EMBL/GenBank/DDBJ databases">
        <authorList>
            <person name="Jaros S."/>
            <person name="Januszkiewicz K."/>
            <person name="Wedrychowicz H."/>
        </authorList>
    </citation>
    <scope>NUCLEOTIDE SEQUENCE [LARGE SCALE GENOMIC DNA]</scope>
    <source>
        <strain evidence="1 2">DSM 22807</strain>
    </source>
</reference>
<proteinExistence type="predicted"/>
<dbReference type="OrthoDB" id="190848at2"/>
<evidence type="ECO:0000313" key="2">
    <source>
        <dbReference type="Proteomes" id="UP000184232"/>
    </source>
</evidence>
<dbReference type="AlphaFoldDB" id="A0A1M6I322"/>
<keyword evidence="2" id="KW-1185">Reference proteome</keyword>
<protein>
    <recommendedName>
        <fullName evidence="3">DUF2971 domain-containing protein</fullName>
    </recommendedName>
</protein>
<gene>
    <name evidence="1" type="ORF">SAMN05444337_1744</name>
</gene>
<dbReference type="Pfam" id="PF11185">
    <property type="entry name" value="DUF2971"/>
    <property type="match status" value="1"/>
</dbReference>
<dbReference type="STRING" id="683124.SAMN05444337_1744"/>
<dbReference type="RefSeq" id="WP_072784034.1">
    <property type="nucleotide sequence ID" value="NZ_CP045292.1"/>
</dbReference>
<organism evidence="1 2">
    <name type="scientific">Flavobacterium haoranii</name>
    <dbReference type="NCBI Taxonomy" id="683124"/>
    <lineage>
        <taxon>Bacteria</taxon>
        <taxon>Pseudomonadati</taxon>
        <taxon>Bacteroidota</taxon>
        <taxon>Flavobacteriia</taxon>
        <taxon>Flavobacteriales</taxon>
        <taxon>Flavobacteriaceae</taxon>
        <taxon>Flavobacterium</taxon>
    </lineage>
</organism>
<evidence type="ECO:0008006" key="3">
    <source>
        <dbReference type="Google" id="ProtNLM"/>
    </source>
</evidence>
<accession>A0A1M6I322</accession>
<dbReference type="InterPro" id="IPR021352">
    <property type="entry name" value="DUF2971"/>
</dbReference>